<gene>
    <name evidence="1" type="ORF">METZ01_LOCUS9355</name>
</gene>
<sequence length="93" mass="10344">MPIVVRLPVLLQNDQSDTLTITESVLTVADLIDVLDQRLPGFRTQYDDAMINVAVNNEMLLHRAGDRTLTDGDIVEIVPTIAGGERLSFYWSS</sequence>
<evidence type="ECO:0008006" key="2">
    <source>
        <dbReference type="Google" id="ProtNLM"/>
    </source>
</evidence>
<dbReference type="Pfam" id="PF02597">
    <property type="entry name" value="ThiS"/>
    <property type="match status" value="1"/>
</dbReference>
<evidence type="ECO:0000313" key="1">
    <source>
        <dbReference type="EMBL" id="SUZ56501.1"/>
    </source>
</evidence>
<reference evidence="1" key="1">
    <citation type="submission" date="2018-05" db="EMBL/GenBank/DDBJ databases">
        <authorList>
            <person name="Lanie J.A."/>
            <person name="Ng W.-L."/>
            <person name="Kazmierczak K.M."/>
            <person name="Andrzejewski T.M."/>
            <person name="Davidsen T.M."/>
            <person name="Wayne K.J."/>
            <person name="Tettelin H."/>
            <person name="Glass J.I."/>
            <person name="Rusch D."/>
            <person name="Podicherti R."/>
            <person name="Tsui H.-C.T."/>
            <person name="Winkler M.E."/>
        </authorList>
    </citation>
    <scope>NUCLEOTIDE SEQUENCE</scope>
</reference>
<dbReference type="Gene3D" id="3.10.20.30">
    <property type="match status" value="1"/>
</dbReference>
<dbReference type="SUPFAM" id="SSF54285">
    <property type="entry name" value="MoaD/ThiS"/>
    <property type="match status" value="1"/>
</dbReference>
<dbReference type="CDD" id="cd17040">
    <property type="entry name" value="Ubl_MoaD_like"/>
    <property type="match status" value="1"/>
</dbReference>
<proteinExistence type="predicted"/>
<protein>
    <recommendedName>
        <fullName evidence="2">Molybdopterin synthase sulfur carrier subunit</fullName>
    </recommendedName>
</protein>
<organism evidence="1">
    <name type="scientific">marine metagenome</name>
    <dbReference type="NCBI Taxonomy" id="408172"/>
    <lineage>
        <taxon>unclassified sequences</taxon>
        <taxon>metagenomes</taxon>
        <taxon>ecological metagenomes</taxon>
    </lineage>
</organism>
<dbReference type="InterPro" id="IPR003749">
    <property type="entry name" value="ThiS/MoaD-like"/>
</dbReference>
<dbReference type="EMBL" id="UINC01000505">
    <property type="protein sequence ID" value="SUZ56501.1"/>
    <property type="molecule type" value="Genomic_DNA"/>
</dbReference>
<dbReference type="AlphaFoldDB" id="A0A381NPK9"/>
<name>A0A381NPK9_9ZZZZ</name>
<accession>A0A381NPK9</accession>
<dbReference type="InterPro" id="IPR016155">
    <property type="entry name" value="Mopterin_synth/thiamin_S_b"/>
</dbReference>
<dbReference type="InterPro" id="IPR012675">
    <property type="entry name" value="Beta-grasp_dom_sf"/>
</dbReference>